<feature type="transmembrane region" description="Helical" evidence="9">
    <location>
        <begin position="249"/>
        <end position="268"/>
    </location>
</feature>
<feature type="transmembrane region" description="Helical" evidence="9">
    <location>
        <begin position="194"/>
        <end position="218"/>
    </location>
</feature>
<evidence type="ECO:0000256" key="8">
    <source>
        <dbReference type="ARBA" id="ARBA00023224"/>
    </source>
</evidence>
<feature type="transmembrane region" description="Helical" evidence="9">
    <location>
        <begin position="74"/>
        <end position="97"/>
    </location>
</feature>
<keyword evidence="2" id="KW-1003">Cell membrane</keyword>
<comment type="subcellular location">
    <subcellularLocation>
        <location evidence="1">Cell membrane</location>
        <topology evidence="1">Multi-pass membrane protein</topology>
    </subcellularLocation>
</comment>
<proteinExistence type="predicted"/>
<keyword evidence="12" id="KW-1185">Reference proteome</keyword>
<dbReference type="PANTHER" id="PTHR24248:SF192">
    <property type="entry name" value="G-PROTEIN COUPLED RECEPTORS FAMILY 1 PROFILE DOMAIN-CONTAINING PROTEIN"/>
    <property type="match status" value="1"/>
</dbReference>
<dbReference type="PROSITE" id="PS50262">
    <property type="entry name" value="G_PROTEIN_RECEP_F1_2"/>
    <property type="match status" value="1"/>
</dbReference>
<keyword evidence="3 9" id="KW-0812">Transmembrane</keyword>
<keyword evidence="8" id="KW-0807">Transducer</keyword>
<dbReference type="Proteomes" id="UP001208570">
    <property type="component" value="Unassembled WGS sequence"/>
</dbReference>
<evidence type="ECO:0000313" key="11">
    <source>
        <dbReference type="EMBL" id="KAK2154481.1"/>
    </source>
</evidence>
<evidence type="ECO:0000256" key="5">
    <source>
        <dbReference type="ARBA" id="ARBA00023040"/>
    </source>
</evidence>
<evidence type="ECO:0000256" key="2">
    <source>
        <dbReference type="ARBA" id="ARBA00022475"/>
    </source>
</evidence>
<feature type="transmembrane region" description="Helical" evidence="9">
    <location>
        <begin position="109"/>
        <end position="131"/>
    </location>
</feature>
<comment type="caution">
    <text evidence="11">The sequence shown here is derived from an EMBL/GenBank/DDBJ whole genome shotgun (WGS) entry which is preliminary data.</text>
</comment>
<evidence type="ECO:0000259" key="10">
    <source>
        <dbReference type="PROSITE" id="PS50262"/>
    </source>
</evidence>
<dbReference type="PRINTS" id="PR00424">
    <property type="entry name" value="ADENOSINER"/>
</dbReference>
<dbReference type="SUPFAM" id="SSF81321">
    <property type="entry name" value="Family A G protein-coupled receptor-like"/>
    <property type="match status" value="1"/>
</dbReference>
<dbReference type="InterPro" id="IPR000276">
    <property type="entry name" value="GPCR_Rhodpsn"/>
</dbReference>
<dbReference type="InterPro" id="IPR017452">
    <property type="entry name" value="GPCR_Rhodpsn_7TM"/>
</dbReference>
<evidence type="ECO:0000313" key="12">
    <source>
        <dbReference type="Proteomes" id="UP001208570"/>
    </source>
</evidence>
<evidence type="ECO:0000256" key="6">
    <source>
        <dbReference type="ARBA" id="ARBA00023136"/>
    </source>
</evidence>
<dbReference type="Gene3D" id="1.20.1070.10">
    <property type="entry name" value="Rhodopsin 7-helix transmembrane proteins"/>
    <property type="match status" value="1"/>
</dbReference>
<dbReference type="PRINTS" id="PR00237">
    <property type="entry name" value="GPCRRHODOPSN"/>
</dbReference>
<accession>A0AAD9N496</accession>
<evidence type="ECO:0000256" key="4">
    <source>
        <dbReference type="ARBA" id="ARBA00022989"/>
    </source>
</evidence>
<feature type="domain" description="G-protein coupled receptors family 1 profile" evidence="10">
    <location>
        <begin position="54"/>
        <end position="305"/>
    </location>
</feature>
<name>A0AAD9N496_9ANNE</name>
<dbReference type="SMART" id="SM01381">
    <property type="entry name" value="7TM_GPCR_Srsx"/>
    <property type="match status" value="1"/>
</dbReference>
<feature type="transmembrane region" description="Helical" evidence="9">
    <location>
        <begin position="152"/>
        <end position="174"/>
    </location>
</feature>
<dbReference type="GO" id="GO:0005886">
    <property type="term" value="C:plasma membrane"/>
    <property type="evidence" value="ECO:0007669"/>
    <property type="project" value="UniProtKB-SubCell"/>
</dbReference>
<dbReference type="PANTHER" id="PTHR24248">
    <property type="entry name" value="ADRENERGIC RECEPTOR-RELATED G-PROTEIN COUPLED RECEPTOR"/>
    <property type="match status" value="1"/>
</dbReference>
<dbReference type="EMBL" id="JAODUP010000268">
    <property type="protein sequence ID" value="KAK2154481.1"/>
    <property type="molecule type" value="Genomic_DNA"/>
</dbReference>
<dbReference type="Pfam" id="PF00001">
    <property type="entry name" value="7tm_1"/>
    <property type="match status" value="1"/>
</dbReference>
<dbReference type="GO" id="GO:0001609">
    <property type="term" value="F:G protein-coupled adenosine receptor activity"/>
    <property type="evidence" value="ECO:0007669"/>
    <property type="project" value="InterPro"/>
</dbReference>
<dbReference type="GO" id="GO:0004993">
    <property type="term" value="F:G protein-coupled serotonin receptor activity"/>
    <property type="evidence" value="ECO:0007669"/>
    <property type="project" value="UniProtKB-ARBA"/>
</dbReference>
<organism evidence="11 12">
    <name type="scientific">Paralvinella palmiformis</name>
    <dbReference type="NCBI Taxonomy" id="53620"/>
    <lineage>
        <taxon>Eukaryota</taxon>
        <taxon>Metazoa</taxon>
        <taxon>Spiralia</taxon>
        <taxon>Lophotrochozoa</taxon>
        <taxon>Annelida</taxon>
        <taxon>Polychaeta</taxon>
        <taxon>Sedentaria</taxon>
        <taxon>Canalipalpata</taxon>
        <taxon>Terebellida</taxon>
        <taxon>Terebelliformia</taxon>
        <taxon>Alvinellidae</taxon>
        <taxon>Paralvinella</taxon>
    </lineage>
</organism>
<dbReference type="InterPro" id="IPR001634">
    <property type="entry name" value="Adenosn_rcpt"/>
</dbReference>
<gene>
    <name evidence="11" type="ORF">LSH36_268g03013</name>
</gene>
<protein>
    <recommendedName>
        <fullName evidence="10">G-protein coupled receptors family 1 profile domain-containing protein</fullName>
    </recommendedName>
</protein>
<keyword evidence="4 9" id="KW-1133">Transmembrane helix</keyword>
<evidence type="ECO:0000256" key="1">
    <source>
        <dbReference type="ARBA" id="ARBA00004651"/>
    </source>
</evidence>
<feature type="transmembrane region" description="Helical" evidence="9">
    <location>
        <begin position="38"/>
        <end position="62"/>
    </location>
</feature>
<dbReference type="GO" id="GO:0071880">
    <property type="term" value="P:adenylate cyclase-activating adrenergic receptor signaling pathway"/>
    <property type="evidence" value="ECO:0007669"/>
    <property type="project" value="TreeGrafter"/>
</dbReference>
<dbReference type="AlphaFoldDB" id="A0AAD9N496"/>
<dbReference type="PROSITE" id="PS00237">
    <property type="entry name" value="G_PROTEIN_RECEP_F1_1"/>
    <property type="match status" value="1"/>
</dbReference>
<dbReference type="GO" id="GO:0043410">
    <property type="term" value="P:positive regulation of MAPK cascade"/>
    <property type="evidence" value="ECO:0007669"/>
    <property type="project" value="TreeGrafter"/>
</dbReference>
<keyword evidence="6 9" id="KW-0472">Membrane</keyword>
<evidence type="ECO:0000256" key="9">
    <source>
        <dbReference type="SAM" id="Phobius"/>
    </source>
</evidence>
<evidence type="ECO:0000256" key="7">
    <source>
        <dbReference type="ARBA" id="ARBA00023170"/>
    </source>
</evidence>
<keyword evidence="7" id="KW-0675">Receptor</keyword>
<evidence type="ECO:0000256" key="3">
    <source>
        <dbReference type="ARBA" id="ARBA00022692"/>
    </source>
</evidence>
<sequence>MDDDTVAVCGEHAEMANLSKDGLAPDPYNKTVPTDVDIAYMSVEIACAVASIFGNLLVIIVFCQYKRLRTITNYYVLSLAVADLFVGLVGIPSAIATSVGLPYNFQGCLFMNSFLMLLCTTSIFSLVAVSVDRFWAIMYPLNYPAIMTRTKAILIITFCWILAAVIGLLPSMGWNKGHPERPRCFFMEVMDLRYLAFINFATIVAPTAFMAVVYTLIYRAVQNQVRRMSSHMLSRKGEPTRRLRAESKAAKSLAVIIIMFVISWLPLYTLNTVKCFSPTANIPETAFKFTIALSHLNSVWNPVLYAWGMSDFKEALRRLYGLKPKAHYRRSDQTSIYCRLECNVVYEACTSAKSLYKMTSGFDELIEK</sequence>
<keyword evidence="5" id="KW-0297">G-protein coupled receptor</keyword>
<reference evidence="11" key="1">
    <citation type="journal article" date="2023" name="Mol. Biol. Evol.">
        <title>Third-Generation Sequencing Reveals the Adaptive Role of the Epigenome in Three Deep-Sea Polychaetes.</title>
        <authorList>
            <person name="Perez M."/>
            <person name="Aroh O."/>
            <person name="Sun Y."/>
            <person name="Lan Y."/>
            <person name="Juniper S.K."/>
            <person name="Young C.R."/>
            <person name="Angers B."/>
            <person name="Qian P.Y."/>
        </authorList>
    </citation>
    <scope>NUCLEOTIDE SEQUENCE</scope>
    <source>
        <strain evidence="11">P08H-3</strain>
    </source>
</reference>